<sequence length="122" mass="13456">MHTRINWFEIPSADFQRATTFYETLFATELKVEDTGPVKMAIFHDATGDGCGCVAQFEHYRPSANGPVIYLDAGPSIDRVLARIEPAGGSIQMGKTELPRELGYIAHFIDTEGNRLALHAMA</sequence>
<protein>
    <submittedName>
        <fullName evidence="2">VOC family protein</fullName>
    </submittedName>
</protein>
<dbReference type="InterPro" id="IPR004360">
    <property type="entry name" value="Glyas_Fos-R_dOase_dom"/>
</dbReference>
<dbReference type="Proteomes" id="UP001595530">
    <property type="component" value="Unassembled WGS sequence"/>
</dbReference>
<evidence type="ECO:0000313" key="3">
    <source>
        <dbReference type="Proteomes" id="UP001595530"/>
    </source>
</evidence>
<dbReference type="InterPro" id="IPR052164">
    <property type="entry name" value="Anthracycline_SecMetBiosynth"/>
</dbReference>
<feature type="domain" description="VOC" evidence="1">
    <location>
        <begin position="4"/>
        <end position="121"/>
    </location>
</feature>
<reference evidence="3" key="1">
    <citation type="journal article" date="2019" name="Int. J. Syst. Evol. Microbiol.">
        <title>The Global Catalogue of Microorganisms (GCM) 10K type strain sequencing project: providing services to taxonomists for standard genome sequencing and annotation.</title>
        <authorList>
            <consortium name="The Broad Institute Genomics Platform"/>
            <consortium name="The Broad Institute Genome Sequencing Center for Infectious Disease"/>
            <person name="Wu L."/>
            <person name="Ma J."/>
        </authorList>
    </citation>
    <scope>NUCLEOTIDE SEQUENCE [LARGE SCALE GENOMIC DNA]</scope>
    <source>
        <strain evidence="3">KCTC 42986</strain>
    </source>
</reference>
<dbReference type="SUPFAM" id="SSF54593">
    <property type="entry name" value="Glyoxalase/Bleomycin resistance protein/Dihydroxybiphenyl dioxygenase"/>
    <property type="match status" value="1"/>
</dbReference>
<accession>A0ABV7F958</accession>
<dbReference type="PROSITE" id="PS51819">
    <property type="entry name" value="VOC"/>
    <property type="match status" value="1"/>
</dbReference>
<dbReference type="InterPro" id="IPR029068">
    <property type="entry name" value="Glyas_Bleomycin-R_OHBP_Dase"/>
</dbReference>
<dbReference type="Pfam" id="PF00903">
    <property type="entry name" value="Glyoxalase"/>
    <property type="match status" value="1"/>
</dbReference>
<dbReference type="CDD" id="cd07247">
    <property type="entry name" value="SgaA_N_like"/>
    <property type="match status" value="1"/>
</dbReference>
<evidence type="ECO:0000259" key="1">
    <source>
        <dbReference type="PROSITE" id="PS51819"/>
    </source>
</evidence>
<comment type="caution">
    <text evidence="2">The sequence shown here is derived from an EMBL/GenBank/DDBJ whole genome shotgun (WGS) entry which is preliminary data.</text>
</comment>
<evidence type="ECO:0000313" key="2">
    <source>
        <dbReference type="EMBL" id="MFC3110292.1"/>
    </source>
</evidence>
<organism evidence="2 3">
    <name type="scientific">Undibacterium arcticum</name>
    <dbReference type="NCBI Taxonomy" id="1762892"/>
    <lineage>
        <taxon>Bacteria</taxon>
        <taxon>Pseudomonadati</taxon>
        <taxon>Pseudomonadota</taxon>
        <taxon>Betaproteobacteria</taxon>
        <taxon>Burkholderiales</taxon>
        <taxon>Oxalobacteraceae</taxon>
        <taxon>Undibacterium</taxon>
    </lineage>
</organism>
<dbReference type="RefSeq" id="WP_390326842.1">
    <property type="nucleotide sequence ID" value="NZ_JBHRTP010000072.1"/>
</dbReference>
<dbReference type="EMBL" id="JBHRTP010000072">
    <property type="protein sequence ID" value="MFC3110292.1"/>
    <property type="molecule type" value="Genomic_DNA"/>
</dbReference>
<dbReference type="Gene3D" id="3.10.180.10">
    <property type="entry name" value="2,3-Dihydroxybiphenyl 1,2-Dioxygenase, domain 1"/>
    <property type="match status" value="1"/>
</dbReference>
<dbReference type="PANTHER" id="PTHR33993:SF2">
    <property type="entry name" value="VOC DOMAIN-CONTAINING PROTEIN"/>
    <property type="match status" value="1"/>
</dbReference>
<keyword evidence="3" id="KW-1185">Reference proteome</keyword>
<proteinExistence type="predicted"/>
<dbReference type="InterPro" id="IPR037523">
    <property type="entry name" value="VOC_core"/>
</dbReference>
<name>A0ABV7F958_9BURK</name>
<dbReference type="PANTHER" id="PTHR33993">
    <property type="entry name" value="GLYOXALASE-RELATED"/>
    <property type="match status" value="1"/>
</dbReference>
<gene>
    <name evidence="2" type="ORF">ACFOFO_20390</name>
</gene>